<dbReference type="Proteomes" id="UP000198415">
    <property type="component" value="Unassembled WGS sequence"/>
</dbReference>
<dbReference type="RefSeq" id="WP_143232914.1">
    <property type="nucleotide sequence ID" value="NZ_BOMU01000129.1"/>
</dbReference>
<dbReference type="AlphaFoldDB" id="A0A239JQU7"/>
<reference evidence="2 3" key="1">
    <citation type="submission" date="2017-06" db="EMBL/GenBank/DDBJ databases">
        <authorList>
            <person name="Kim H.J."/>
            <person name="Triplett B.A."/>
        </authorList>
    </citation>
    <scope>NUCLEOTIDE SEQUENCE [LARGE SCALE GENOMIC DNA]</scope>
    <source>
        <strain evidence="2 3">DSM 43151</strain>
    </source>
</reference>
<dbReference type="OrthoDB" id="3296470at2"/>
<keyword evidence="3" id="KW-1185">Reference proteome</keyword>
<sequence>MTRAERARTVLRWPVRCAVLVIVLAAAGSAPTGAEPGDDTALYAYCRRAVQKTFDKYQDERGIIVFFNCERPDGTTVDPELWAPIPPARPAPIPVMTVGLAGCVTGPGRPVAGTTLTSALATSSQDEAIIYEFQPLDGGEAVGTSGSAALEFVPGDLMPGGSYRWRARVDDIAEHVNTLSYWRPDDERGWSPWCEFSVSADALDYSGLGDVSLEALNELGLRPDRTYTIKLSSRQQRLLREGSDIGRTSSRMTLTGPRWTDLLMQLATFAATTDDVADEDDSSLAKAASDARALVDTISVKLGGPPHPKL</sequence>
<dbReference type="EMBL" id="FZNR01000037">
    <property type="protein sequence ID" value="SNT07912.1"/>
    <property type="molecule type" value="Genomic_DNA"/>
</dbReference>
<evidence type="ECO:0000313" key="3">
    <source>
        <dbReference type="Proteomes" id="UP000198415"/>
    </source>
</evidence>
<feature type="signal peptide" evidence="1">
    <location>
        <begin position="1"/>
        <end position="34"/>
    </location>
</feature>
<proteinExistence type="predicted"/>
<gene>
    <name evidence="2" type="ORF">SAMN06264365_13716</name>
</gene>
<evidence type="ECO:0000313" key="2">
    <source>
        <dbReference type="EMBL" id="SNT07912.1"/>
    </source>
</evidence>
<keyword evidence="1" id="KW-0732">Signal</keyword>
<accession>A0A239JQU7</accession>
<organism evidence="2 3">
    <name type="scientific">Actinoplanes regularis</name>
    <dbReference type="NCBI Taxonomy" id="52697"/>
    <lineage>
        <taxon>Bacteria</taxon>
        <taxon>Bacillati</taxon>
        <taxon>Actinomycetota</taxon>
        <taxon>Actinomycetes</taxon>
        <taxon>Micromonosporales</taxon>
        <taxon>Micromonosporaceae</taxon>
        <taxon>Actinoplanes</taxon>
    </lineage>
</organism>
<evidence type="ECO:0000256" key="1">
    <source>
        <dbReference type="SAM" id="SignalP"/>
    </source>
</evidence>
<feature type="chain" id="PRO_5012918493" evidence="1">
    <location>
        <begin position="35"/>
        <end position="310"/>
    </location>
</feature>
<protein>
    <submittedName>
        <fullName evidence="2">Uncharacterized protein</fullName>
    </submittedName>
</protein>
<name>A0A239JQU7_9ACTN</name>